<keyword evidence="5" id="KW-0732">Signal</keyword>
<dbReference type="PROSITE" id="PS51158">
    <property type="entry name" value="ALPHA_KINASE"/>
    <property type="match status" value="1"/>
</dbReference>
<keyword evidence="6" id="KW-0418">Kinase</keyword>
<evidence type="ECO:0000256" key="6">
    <source>
        <dbReference type="ARBA" id="ARBA00022777"/>
    </source>
</evidence>
<dbReference type="EMBL" id="VJMJ01000090">
    <property type="protein sequence ID" value="KAF0735995.1"/>
    <property type="molecule type" value="Genomic_DNA"/>
</dbReference>
<accession>A0A6G0X7I2</accession>
<dbReference type="AlphaFoldDB" id="A0A6G0X7I2"/>
<evidence type="ECO:0000256" key="2">
    <source>
        <dbReference type="ARBA" id="ARBA00022525"/>
    </source>
</evidence>
<dbReference type="Gene3D" id="3.20.200.10">
    <property type="entry name" value="MHCK/EF2 kinase"/>
    <property type="match status" value="1"/>
</dbReference>
<proteinExistence type="predicted"/>
<dbReference type="SMART" id="SM00811">
    <property type="entry name" value="Alpha_kinase"/>
    <property type="match status" value="1"/>
</dbReference>
<dbReference type="SUPFAM" id="SSF53300">
    <property type="entry name" value="vWA-like"/>
    <property type="match status" value="1"/>
</dbReference>
<dbReference type="InterPro" id="IPR011009">
    <property type="entry name" value="Kinase-like_dom_sf"/>
</dbReference>
<dbReference type="PANTHER" id="PTHR47763">
    <property type="entry name" value="ALPHA-PROTEIN KINASE VWKA"/>
    <property type="match status" value="1"/>
</dbReference>
<feature type="domain" description="Alpha-type protein kinase" evidence="7">
    <location>
        <begin position="311"/>
        <end position="570"/>
    </location>
</feature>
<dbReference type="InterPro" id="IPR036465">
    <property type="entry name" value="vWFA_dom_sf"/>
</dbReference>
<dbReference type="CDD" id="cd00198">
    <property type="entry name" value="vWFA"/>
    <property type="match status" value="1"/>
</dbReference>
<dbReference type="InterPro" id="IPR056861">
    <property type="entry name" value="HMCN1-like_VWA"/>
</dbReference>
<reference evidence="8 9" key="1">
    <citation type="submission" date="2019-07" db="EMBL/GenBank/DDBJ databases">
        <title>Genomics analysis of Aphanomyces spp. identifies a new class of oomycete effector associated with host adaptation.</title>
        <authorList>
            <person name="Gaulin E."/>
        </authorList>
    </citation>
    <scope>NUCLEOTIDE SEQUENCE [LARGE SCALE GENOMIC DNA]</scope>
    <source>
        <strain evidence="8 9">ATCC 201684</strain>
    </source>
</reference>
<evidence type="ECO:0000259" key="7">
    <source>
        <dbReference type="PROSITE" id="PS51158"/>
    </source>
</evidence>
<dbReference type="SUPFAM" id="SSF56112">
    <property type="entry name" value="Protein kinase-like (PK-like)"/>
    <property type="match status" value="1"/>
</dbReference>
<keyword evidence="2" id="KW-0964">Secreted</keyword>
<evidence type="ECO:0000313" key="9">
    <source>
        <dbReference type="Proteomes" id="UP000481153"/>
    </source>
</evidence>
<dbReference type="Pfam" id="PF02816">
    <property type="entry name" value="Alpha_kinase"/>
    <property type="match status" value="1"/>
</dbReference>
<dbReference type="Pfam" id="PF25106">
    <property type="entry name" value="VWA_4"/>
    <property type="match status" value="1"/>
</dbReference>
<dbReference type="InterPro" id="IPR004166">
    <property type="entry name" value="a-kinase_dom"/>
</dbReference>
<sequence>MGDSVFNLESLVSEIDVGPSAYFPTTVTRVRGSTARDAVKESFMHRDAITTIAEHEEWGLQAEDADADLPATLAAIRACKAVSVAAIVKSLKAAQEVYLAFVMDTTGSMAGHMDAVKSQVREIAAAFQREGLTLHVAFVGYKDHCDGPHHFQILPFSTDVLRFERFVQAIPAEGGGDTPEDVLGALMACATQLTWPADCTNVLFHIGDAPPHGTQFWEGDDSLPHGHPDDPSLVDLFGKLEEQNVRYYFGQLNGLTDKMIGMFQSVAEHDVTVFQVLDPIKIHSSVVTASKETVLVSRDKTILRRVKPSYAFVLDEPEWSVIEPSVGQIVRYAMPPNAAVDAILNDPMNLKARQRNVRIAPHPFARGCERAAFYAQESPADEKLGWLSLRKTKKKDGPWLKMVAKRFLVAHSATDEARYMKAMEGQAIAAALASTFTNAVDSSLSLHYVDTSVVQLSSTEFVALEQFLDNFERFTDNMSYVTPSVASDKWVQLAVAFSHWTWTVTKGYLMIVDLQGQRLDTGLLLTDPAIHCRDCERFNSGTNFGQSGMDLFFKTHKCNTLCSSLGLSMP</sequence>
<organism evidence="8 9">
    <name type="scientific">Aphanomyces euteiches</name>
    <dbReference type="NCBI Taxonomy" id="100861"/>
    <lineage>
        <taxon>Eukaryota</taxon>
        <taxon>Sar</taxon>
        <taxon>Stramenopiles</taxon>
        <taxon>Oomycota</taxon>
        <taxon>Saprolegniomycetes</taxon>
        <taxon>Saprolegniales</taxon>
        <taxon>Verrucalvaceae</taxon>
        <taxon>Aphanomyces</taxon>
    </lineage>
</organism>
<protein>
    <recommendedName>
        <fullName evidence="7">Alpha-type protein kinase domain-containing protein</fullName>
    </recommendedName>
</protein>
<dbReference type="GO" id="GO:0004674">
    <property type="term" value="F:protein serine/threonine kinase activity"/>
    <property type="evidence" value="ECO:0007669"/>
    <property type="project" value="UniProtKB-KW"/>
</dbReference>
<dbReference type="PANTHER" id="PTHR47763:SF4">
    <property type="entry name" value="ALPHA-PROTEIN KINASE VWKA"/>
    <property type="match status" value="1"/>
</dbReference>
<dbReference type="Proteomes" id="UP000481153">
    <property type="component" value="Unassembled WGS sequence"/>
</dbReference>
<dbReference type="InterPro" id="IPR052969">
    <property type="entry name" value="Thr-specific_kinase-like"/>
</dbReference>
<dbReference type="GO" id="GO:0005524">
    <property type="term" value="F:ATP binding"/>
    <property type="evidence" value="ECO:0007669"/>
    <property type="project" value="InterPro"/>
</dbReference>
<keyword evidence="3" id="KW-0723">Serine/threonine-protein kinase</keyword>
<evidence type="ECO:0000256" key="3">
    <source>
        <dbReference type="ARBA" id="ARBA00022527"/>
    </source>
</evidence>
<evidence type="ECO:0000256" key="4">
    <source>
        <dbReference type="ARBA" id="ARBA00022679"/>
    </source>
</evidence>
<keyword evidence="4" id="KW-0808">Transferase</keyword>
<comment type="subcellular location">
    <subcellularLocation>
        <location evidence="1">Secreted</location>
    </subcellularLocation>
</comment>
<dbReference type="Gene3D" id="3.40.50.410">
    <property type="entry name" value="von Willebrand factor, type A domain"/>
    <property type="match status" value="1"/>
</dbReference>
<gene>
    <name evidence="8" type="ORF">Ae201684_007588</name>
</gene>
<keyword evidence="9" id="KW-1185">Reference proteome</keyword>
<evidence type="ECO:0000313" key="8">
    <source>
        <dbReference type="EMBL" id="KAF0735995.1"/>
    </source>
</evidence>
<dbReference type="VEuPathDB" id="FungiDB:AeMF1_001129"/>
<name>A0A6G0X7I2_9STRA</name>
<evidence type="ECO:0000256" key="1">
    <source>
        <dbReference type="ARBA" id="ARBA00004613"/>
    </source>
</evidence>
<comment type="caution">
    <text evidence="8">The sequence shown here is derived from an EMBL/GenBank/DDBJ whole genome shotgun (WGS) entry which is preliminary data.</text>
</comment>
<dbReference type="Gene3D" id="3.30.200.20">
    <property type="entry name" value="Phosphorylase Kinase, domain 1"/>
    <property type="match status" value="1"/>
</dbReference>
<evidence type="ECO:0000256" key="5">
    <source>
        <dbReference type="ARBA" id="ARBA00022729"/>
    </source>
</evidence>